<dbReference type="EMBL" id="GGEC01083198">
    <property type="protein sequence ID" value="MBX63682.1"/>
    <property type="molecule type" value="Transcribed_RNA"/>
</dbReference>
<reference evidence="1" key="1">
    <citation type="submission" date="2018-02" db="EMBL/GenBank/DDBJ databases">
        <title>Rhizophora mucronata_Transcriptome.</title>
        <authorList>
            <person name="Meera S.P."/>
            <person name="Sreeshan A."/>
            <person name="Augustine A."/>
        </authorList>
    </citation>
    <scope>NUCLEOTIDE SEQUENCE</scope>
    <source>
        <tissue evidence="1">Leaf</tissue>
    </source>
</reference>
<dbReference type="AlphaFoldDB" id="A0A2P2Q9J0"/>
<proteinExistence type="predicted"/>
<protein>
    <submittedName>
        <fullName evidence="1">Uncharacterized protein</fullName>
    </submittedName>
</protein>
<organism evidence="1">
    <name type="scientific">Rhizophora mucronata</name>
    <name type="common">Asiatic mangrove</name>
    <dbReference type="NCBI Taxonomy" id="61149"/>
    <lineage>
        <taxon>Eukaryota</taxon>
        <taxon>Viridiplantae</taxon>
        <taxon>Streptophyta</taxon>
        <taxon>Embryophyta</taxon>
        <taxon>Tracheophyta</taxon>
        <taxon>Spermatophyta</taxon>
        <taxon>Magnoliopsida</taxon>
        <taxon>eudicotyledons</taxon>
        <taxon>Gunneridae</taxon>
        <taxon>Pentapetalae</taxon>
        <taxon>rosids</taxon>
        <taxon>fabids</taxon>
        <taxon>Malpighiales</taxon>
        <taxon>Rhizophoraceae</taxon>
        <taxon>Rhizophora</taxon>
    </lineage>
</organism>
<accession>A0A2P2Q9J0</accession>
<name>A0A2P2Q9J0_RHIMU</name>
<sequence>MEGTPNSGTICTCIMLSKLLI</sequence>
<evidence type="ECO:0000313" key="1">
    <source>
        <dbReference type="EMBL" id="MBX63682.1"/>
    </source>
</evidence>